<keyword evidence="3 8" id="KW-0813">Transport</keyword>
<name>A0A2X4W0X4_LEDLE</name>
<feature type="transmembrane region" description="Helical" evidence="8">
    <location>
        <begin position="208"/>
        <end position="227"/>
    </location>
</feature>
<dbReference type="STRING" id="1348624.GCA_001591545_00179"/>
<dbReference type="GO" id="GO:0055085">
    <property type="term" value="P:transmembrane transport"/>
    <property type="evidence" value="ECO:0007669"/>
    <property type="project" value="InterPro"/>
</dbReference>
<evidence type="ECO:0000259" key="9">
    <source>
        <dbReference type="PROSITE" id="PS50928"/>
    </source>
</evidence>
<dbReference type="Gene3D" id="1.10.3720.10">
    <property type="entry name" value="MetI-like"/>
    <property type="match status" value="1"/>
</dbReference>
<dbReference type="GO" id="GO:0006865">
    <property type="term" value="P:amino acid transport"/>
    <property type="evidence" value="ECO:0007669"/>
    <property type="project" value="UniProtKB-KW"/>
</dbReference>
<evidence type="ECO:0000256" key="7">
    <source>
        <dbReference type="ARBA" id="ARBA00023136"/>
    </source>
</evidence>
<proteinExistence type="inferred from homology"/>
<dbReference type="KEGG" id="blen:NCTC4824_01083"/>
<dbReference type="RefSeq" id="WP_066136126.1">
    <property type="nucleotide sequence ID" value="NZ_CBCSGM010000001.1"/>
</dbReference>
<evidence type="ECO:0000256" key="1">
    <source>
        <dbReference type="ARBA" id="ARBA00004651"/>
    </source>
</evidence>
<dbReference type="GO" id="GO:0005886">
    <property type="term" value="C:plasma membrane"/>
    <property type="evidence" value="ECO:0007669"/>
    <property type="project" value="UniProtKB-SubCell"/>
</dbReference>
<dbReference type="PANTHER" id="PTHR30177:SF4">
    <property type="entry name" value="OSMOPROTECTANT IMPORT PERMEASE PROTEIN OSMW"/>
    <property type="match status" value="1"/>
</dbReference>
<evidence type="ECO:0000256" key="3">
    <source>
        <dbReference type="ARBA" id="ARBA00022448"/>
    </source>
</evidence>
<dbReference type="GO" id="GO:0031460">
    <property type="term" value="P:glycine betaine transport"/>
    <property type="evidence" value="ECO:0007669"/>
    <property type="project" value="TreeGrafter"/>
</dbReference>
<dbReference type="CDD" id="cd06261">
    <property type="entry name" value="TM_PBP2"/>
    <property type="match status" value="1"/>
</dbReference>
<dbReference type="Pfam" id="PF00528">
    <property type="entry name" value="BPD_transp_1"/>
    <property type="match status" value="1"/>
</dbReference>
<keyword evidence="6 8" id="KW-1133">Transmembrane helix</keyword>
<keyword evidence="4 8" id="KW-0812">Transmembrane</keyword>
<evidence type="ECO:0000313" key="10">
    <source>
        <dbReference type="EMBL" id="SQI53748.1"/>
    </source>
</evidence>
<dbReference type="PROSITE" id="PS50928">
    <property type="entry name" value="ABC_TM1"/>
    <property type="match status" value="1"/>
</dbReference>
<feature type="transmembrane region" description="Helical" evidence="8">
    <location>
        <begin position="92"/>
        <end position="120"/>
    </location>
</feature>
<evidence type="ECO:0000256" key="4">
    <source>
        <dbReference type="ARBA" id="ARBA00022692"/>
    </source>
</evidence>
<dbReference type="InterPro" id="IPR035906">
    <property type="entry name" value="MetI-like_sf"/>
</dbReference>
<gene>
    <name evidence="10" type="primary">opuBB</name>
    <name evidence="10" type="ORF">NCTC4824_01083</name>
</gene>
<evidence type="ECO:0000256" key="6">
    <source>
        <dbReference type="ARBA" id="ARBA00022989"/>
    </source>
</evidence>
<keyword evidence="5" id="KW-0029">Amino-acid transport</keyword>
<sequence length="247" mass="27052">MNKKKIIANIVKVISWIFVLVFFYWAIKNNMLSHIYEEPDKFLRLLKQHVTIVFVSGLAAIFTAIPLGILLTRPKFRKGEWLFVNIANLGQTIPSLAILALAMGFLGIGIKAAIIALYVFSVLPILQNTIAGLDSVDKQTIDAARGMGFTPVQILWKIEMPQASFFIFAGIRTALVINIGTAALAYLIGGGGLGVWVFTGIQLFDNSFLLSGAIPITILAIAIDYLCRGLEYLVVPKGLRLARKTNG</sequence>
<feature type="transmembrane region" description="Helical" evidence="8">
    <location>
        <begin position="165"/>
        <end position="188"/>
    </location>
</feature>
<dbReference type="EMBL" id="LS483476">
    <property type="protein sequence ID" value="SQI53748.1"/>
    <property type="molecule type" value="Genomic_DNA"/>
</dbReference>
<evidence type="ECO:0000256" key="2">
    <source>
        <dbReference type="ARBA" id="ARBA00007069"/>
    </source>
</evidence>
<dbReference type="SUPFAM" id="SSF161098">
    <property type="entry name" value="MetI-like"/>
    <property type="match status" value="1"/>
</dbReference>
<dbReference type="FunFam" id="1.10.3720.10:FF:000001">
    <property type="entry name" value="Glycine betaine ABC transporter, permease"/>
    <property type="match status" value="1"/>
</dbReference>
<organism evidence="10 11">
    <name type="scientific">Lederbergia lenta</name>
    <name type="common">Bacillus lentus</name>
    <dbReference type="NCBI Taxonomy" id="1467"/>
    <lineage>
        <taxon>Bacteria</taxon>
        <taxon>Bacillati</taxon>
        <taxon>Bacillota</taxon>
        <taxon>Bacilli</taxon>
        <taxon>Bacillales</taxon>
        <taxon>Bacillaceae</taxon>
        <taxon>Lederbergia</taxon>
    </lineage>
</organism>
<protein>
    <submittedName>
        <fullName evidence="10">Choline ABC transporter permease</fullName>
    </submittedName>
</protein>
<comment type="subcellular location">
    <subcellularLocation>
        <location evidence="1 8">Cell membrane</location>
        <topology evidence="1 8">Multi-pass membrane protein</topology>
    </subcellularLocation>
</comment>
<dbReference type="AlphaFoldDB" id="A0A2X4W0X4"/>
<feature type="transmembrane region" description="Helical" evidence="8">
    <location>
        <begin position="6"/>
        <end position="27"/>
    </location>
</feature>
<keyword evidence="11" id="KW-1185">Reference proteome</keyword>
<keyword evidence="7 8" id="KW-0472">Membrane</keyword>
<dbReference type="Proteomes" id="UP000249134">
    <property type="component" value="Chromosome 1"/>
</dbReference>
<dbReference type="InterPro" id="IPR000515">
    <property type="entry name" value="MetI-like"/>
</dbReference>
<evidence type="ECO:0000256" key="8">
    <source>
        <dbReference type="RuleBase" id="RU363032"/>
    </source>
</evidence>
<reference evidence="10 11" key="1">
    <citation type="submission" date="2018-06" db="EMBL/GenBank/DDBJ databases">
        <authorList>
            <consortium name="Pathogen Informatics"/>
            <person name="Doyle S."/>
        </authorList>
    </citation>
    <scope>NUCLEOTIDE SEQUENCE [LARGE SCALE GENOMIC DNA]</scope>
    <source>
        <strain evidence="10 11">NCTC4824</strain>
    </source>
</reference>
<dbReference type="PANTHER" id="PTHR30177">
    <property type="entry name" value="GLYCINE BETAINE/L-PROLINE TRANSPORT SYSTEM PERMEASE PROTEIN PROW"/>
    <property type="match status" value="1"/>
</dbReference>
<evidence type="ECO:0000256" key="5">
    <source>
        <dbReference type="ARBA" id="ARBA00022970"/>
    </source>
</evidence>
<comment type="similarity">
    <text evidence="2">Belongs to the binding-protein-dependent transport system permease family. CysTW subfamily.</text>
</comment>
<evidence type="ECO:0000313" key="11">
    <source>
        <dbReference type="Proteomes" id="UP000249134"/>
    </source>
</evidence>
<feature type="domain" description="ABC transmembrane type-1" evidence="9">
    <location>
        <begin position="46"/>
        <end position="227"/>
    </location>
</feature>
<accession>A0A2X4W0X4</accession>
<dbReference type="InterPro" id="IPR051204">
    <property type="entry name" value="ABC_transp_perm/SBD"/>
</dbReference>
<feature type="transmembrane region" description="Helical" evidence="8">
    <location>
        <begin position="48"/>
        <end position="72"/>
    </location>
</feature>